<dbReference type="InterPro" id="IPR049712">
    <property type="entry name" value="Poly_export"/>
</dbReference>
<dbReference type="InterPro" id="IPR019554">
    <property type="entry name" value="Soluble_ligand-bd"/>
</dbReference>
<dbReference type="PANTHER" id="PTHR33619:SF3">
    <property type="entry name" value="POLYSACCHARIDE EXPORT PROTEIN GFCE-RELATED"/>
    <property type="match status" value="1"/>
</dbReference>
<feature type="domain" description="Soluble ligand binding" evidence="3">
    <location>
        <begin position="107"/>
        <end position="151"/>
    </location>
</feature>
<organism evidence="4 5">
    <name type="scientific">Vibrio viridaestus</name>
    <dbReference type="NCBI Taxonomy" id="2487322"/>
    <lineage>
        <taxon>Bacteria</taxon>
        <taxon>Pseudomonadati</taxon>
        <taxon>Pseudomonadota</taxon>
        <taxon>Gammaproteobacteria</taxon>
        <taxon>Vibrionales</taxon>
        <taxon>Vibrionaceae</taxon>
        <taxon>Vibrio</taxon>
    </lineage>
</organism>
<keyword evidence="1" id="KW-0732">Signal</keyword>
<dbReference type="PANTHER" id="PTHR33619">
    <property type="entry name" value="POLYSACCHARIDE EXPORT PROTEIN GFCE-RELATED"/>
    <property type="match status" value="1"/>
</dbReference>
<dbReference type="Gene3D" id="3.30.1950.10">
    <property type="entry name" value="wza like domain"/>
    <property type="match status" value="1"/>
</dbReference>
<dbReference type="Proteomes" id="UP000281112">
    <property type="component" value="Unassembled WGS sequence"/>
</dbReference>
<dbReference type="OrthoDB" id="9808948at2"/>
<protein>
    <submittedName>
        <fullName evidence="4">Polysaccharide export protein</fullName>
    </submittedName>
</protein>
<dbReference type="Pfam" id="PF10531">
    <property type="entry name" value="SLBB"/>
    <property type="match status" value="1"/>
</dbReference>
<evidence type="ECO:0000313" key="4">
    <source>
        <dbReference type="EMBL" id="RQW64433.1"/>
    </source>
</evidence>
<evidence type="ECO:0000259" key="3">
    <source>
        <dbReference type="Pfam" id="PF10531"/>
    </source>
</evidence>
<feature type="domain" description="Polysaccharide export protein N-terminal" evidence="2">
    <location>
        <begin position="28"/>
        <end position="101"/>
    </location>
</feature>
<gene>
    <name evidence="4" type="ORF">EES38_04550</name>
</gene>
<evidence type="ECO:0000259" key="2">
    <source>
        <dbReference type="Pfam" id="PF02563"/>
    </source>
</evidence>
<dbReference type="AlphaFoldDB" id="A0A3N9TKQ0"/>
<dbReference type="InterPro" id="IPR003715">
    <property type="entry name" value="Poly_export_N"/>
</dbReference>
<name>A0A3N9TKQ0_9VIBR</name>
<accession>A0A3N9TKQ0</accession>
<dbReference type="GO" id="GO:0015159">
    <property type="term" value="F:polysaccharide transmembrane transporter activity"/>
    <property type="evidence" value="ECO:0007669"/>
    <property type="project" value="InterPro"/>
</dbReference>
<keyword evidence="5" id="KW-1185">Reference proteome</keyword>
<proteinExistence type="predicted"/>
<comment type="caution">
    <text evidence="4">The sequence shown here is derived from an EMBL/GenBank/DDBJ whole genome shotgun (WGS) entry which is preliminary data.</text>
</comment>
<dbReference type="EMBL" id="RJVQ01000002">
    <property type="protein sequence ID" value="RQW64433.1"/>
    <property type="molecule type" value="Genomic_DNA"/>
</dbReference>
<sequence length="192" mass="21542">MYNMLTRALVPLFMGCFLWLISLNSWAGEYNLAAGDTIKISVYGEEDLTFDEYLIDGSETIDYPYLGNISLHGKTIQKLQNYITSGLKGTYLVDPKVTVSIVKYRNIYVNGVVNRPGGYEYQPGLTVQKAIALAGGFLARYRKTRGIYLTKDSEIEGLSQQQIEAFLKDRPQVDLNDPVGPGDIIYVVSSFW</sequence>
<evidence type="ECO:0000313" key="5">
    <source>
        <dbReference type="Proteomes" id="UP000281112"/>
    </source>
</evidence>
<evidence type="ECO:0000256" key="1">
    <source>
        <dbReference type="ARBA" id="ARBA00022729"/>
    </source>
</evidence>
<dbReference type="Pfam" id="PF02563">
    <property type="entry name" value="Poly_export"/>
    <property type="match status" value="1"/>
</dbReference>
<reference evidence="4 5" key="1">
    <citation type="submission" date="2018-11" db="EMBL/GenBank/DDBJ databases">
        <title>Vibrio LJC006 sp. nov., isolated from seawater during the bloom of the enteromorpha.</title>
        <authorList>
            <person name="Liang J."/>
        </authorList>
    </citation>
    <scope>NUCLEOTIDE SEQUENCE [LARGE SCALE GENOMIC DNA]</scope>
    <source>
        <strain evidence="4 5">LJC006</strain>
    </source>
</reference>